<evidence type="ECO:0000313" key="3">
    <source>
        <dbReference type="Proteomes" id="UP000831484"/>
    </source>
</evidence>
<dbReference type="EMBL" id="CP096563">
    <property type="protein sequence ID" value="UPU40807.1"/>
    <property type="molecule type" value="Genomic_DNA"/>
</dbReference>
<dbReference type="RefSeq" id="WP_042445905.1">
    <property type="nucleotide sequence ID" value="NZ_CP096563.1"/>
</dbReference>
<keyword evidence="3" id="KW-1185">Reference proteome</keyword>
<protein>
    <submittedName>
        <fullName evidence="2">Uncharacterized protein</fullName>
    </submittedName>
</protein>
<feature type="region of interest" description="Disordered" evidence="1">
    <location>
        <begin position="427"/>
        <end position="454"/>
    </location>
</feature>
<evidence type="ECO:0000313" key="2">
    <source>
        <dbReference type="EMBL" id="UPU40807.1"/>
    </source>
</evidence>
<dbReference type="Proteomes" id="UP000831484">
    <property type="component" value="Chromosome"/>
</dbReference>
<organism evidence="2 3">
    <name type="scientific">Rhodococcus qingshengii JCM 15477</name>
    <dbReference type="NCBI Taxonomy" id="1303681"/>
    <lineage>
        <taxon>Bacteria</taxon>
        <taxon>Bacillati</taxon>
        <taxon>Actinomycetota</taxon>
        <taxon>Actinomycetes</taxon>
        <taxon>Mycobacteriales</taxon>
        <taxon>Nocardiaceae</taxon>
        <taxon>Rhodococcus</taxon>
        <taxon>Rhodococcus erythropolis group</taxon>
    </lineage>
</organism>
<sequence length="454" mass="50863">MTTTTFEPNSDGGIQASDGLNYSHFHLISSIERESMISHMVLQTGLEPNQFATNVFGFPAIPKPIIRKSSRGIIRLAPGAARDEFRETLGHPIFWIEPHLTEARVGETEENWSIRMYYLILLMGYWNPEKGWINFLSSKGFDYNPVDVEGYHMGSLPRISIDLPTSAPDQDAAQSAEAGDRYRFLNESDIVGGLAAVEEHYRSAIARCESALLADLKAFLDRQTSCLDIAYQCLGGRDGALHRSDLDFDDSSGSWITVIEPRLFEIAARYRNELAQPAPDMASILEDAEDLYGRVQSVLVAFGNIAATLSVPVIQKGESASTMHSETISYMGLAISQASSREHGYRIVQMVRECFSGRRFERALDEVNVHVHDQYEIAWKRMRLAVVNHQLHIKDKEPLTTYASLEFKMIHGRLWLSTEEANLLDGEMPADTSPQTDGVSIHLDGLDDGYDRKN</sequence>
<evidence type="ECO:0000256" key="1">
    <source>
        <dbReference type="SAM" id="MobiDB-lite"/>
    </source>
</evidence>
<reference evidence="3" key="1">
    <citation type="journal article" date="2022" name="Environ. Microbiol.">
        <title>Functional analysis, diversity, and distribution of carbendazim hydrolases MheI and CbmA, responsible for the initial step in carbendazim degradation.</title>
        <authorList>
            <person name="Zhang M."/>
            <person name="Bai X."/>
            <person name="Li Q."/>
            <person name="Zhang L."/>
            <person name="Zhu Q."/>
            <person name="Gao S."/>
            <person name="Ke Z."/>
            <person name="Jiang M."/>
            <person name="Hu J."/>
            <person name="Qiu J."/>
            <person name="Hong Q."/>
        </authorList>
    </citation>
    <scope>NUCLEOTIDE SEQUENCE [LARGE SCALE GENOMIC DNA]</scope>
    <source>
        <strain evidence="3">djl-6</strain>
    </source>
</reference>
<name>A0AB38R6D7_RHOSG</name>
<accession>A0AB38R6D7</accession>
<dbReference type="AlphaFoldDB" id="A0AB38R6D7"/>
<proteinExistence type="predicted"/>
<gene>
    <name evidence="2" type="ORF">M0639_17165</name>
</gene>